<evidence type="ECO:0000313" key="1">
    <source>
        <dbReference type="EMBL" id="SDF99989.1"/>
    </source>
</evidence>
<dbReference type="STRING" id="366584.SAMN05216377_108133"/>
<sequence>MNVKKLVGILVLVLVIFFIVTNPGGASNTVSGIGGWLASVGNSIITFFQGVAPS</sequence>
<accession>A0A1G7QQ50</accession>
<dbReference type="AlphaFoldDB" id="A0A1G7QQ50"/>
<dbReference type="Proteomes" id="UP000198967">
    <property type="component" value="Unassembled WGS sequence"/>
</dbReference>
<name>A0A1G7QQ50_PSEOR</name>
<organism evidence="1 2">
    <name type="scientific">Pseudonocardia oroxyli</name>
    <dbReference type="NCBI Taxonomy" id="366584"/>
    <lineage>
        <taxon>Bacteria</taxon>
        <taxon>Bacillati</taxon>
        <taxon>Actinomycetota</taxon>
        <taxon>Actinomycetes</taxon>
        <taxon>Pseudonocardiales</taxon>
        <taxon>Pseudonocardiaceae</taxon>
        <taxon>Pseudonocardia</taxon>
    </lineage>
</organism>
<reference evidence="1 2" key="1">
    <citation type="submission" date="2016-10" db="EMBL/GenBank/DDBJ databases">
        <authorList>
            <person name="de Groot N.N."/>
        </authorList>
    </citation>
    <scope>NUCLEOTIDE SEQUENCE [LARGE SCALE GENOMIC DNA]</scope>
    <source>
        <strain evidence="1 2">CGMCC 4.3143</strain>
    </source>
</reference>
<evidence type="ECO:0000313" key="2">
    <source>
        <dbReference type="Proteomes" id="UP000198967"/>
    </source>
</evidence>
<gene>
    <name evidence="1" type="ORF">SAMN05216377_108133</name>
</gene>
<protein>
    <submittedName>
        <fullName evidence="1">Uncharacterized protein</fullName>
    </submittedName>
</protein>
<keyword evidence="2" id="KW-1185">Reference proteome</keyword>
<dbReference type="EMBL" id="FNBE01000008">
    <property type="protein sequence ID" value="SDF99989.1"/>
    <property type="molecule type" value="Genomic_DNA"/>
</dbReference>
<proteinExistence type="predicted"/>
<dbReference type="RefSeq" id="WP_093083916.1">
    <property type="nucleotide sequence ID" value="NZ_FNBE01000008.1"/>
</dbReference>